<name>A0A8J2WPP1_9CRUS</name>
<organism evidence="2 3">
    <name type="scientific">Daphnia galeata</name>
    <dbReference type="NCBI Taxonomy" id="27404"/>
    <lineage>
        <taxon>Eukaryota</taxon>
        <taxon>Metazoa</taxon>
        <taxon>Ecdysozoa</taxon>
        <taxon>Arthropoda</taxon>
        <taxon>Crustacea</taxon>
        <taxon>Branchiopoda</taxon>
        <taxon>Diplostraca</taxon>
        <taxon>Cladocera</taxon>
        <taxon>Anomopoda</taxon>
        <taxon>Daphniidae</taxon>
        <taxon>Daphnia</taxon>
    </lineage>
</organism>
<dbReference type="SUPFAM" id="SSF141255">
    <property type="entry name" value="YccV-like"/>
    <property type="match status" value="1"/>
</dbReference>
<dbReference type="GO" id="GO:0003677">
    <property type="term" value="F:DNA binding"/>
    <property type="evidence" value="ECO:0007669"/>
    <property type="project" value="InterPro"/>
</dbReference>
<dbReference type="PANTHER" id="PTHR31350:SF21">
    <property type="entry name" value="F-BOX ONLY PROTEIN 21"/>
    <property type="match status" value="1"/>
</dbReference>
<dbReference type="InterPro" id="IPR011722">
    <property type="entry name" value="Hemimethylated_DNA-bd_dom"/>
</dbReference>
<dbReference type="Pfam" id="PF13369">
    <property type="entry name" value="Transglut_core2"/>
    <property type="match status" value="1"/>
</dbReference>
<dbReference type="InterPro" id="IPR036047">
    <property type="entry name" value="F-box-like_dom_sf"/>
</dbReference>
<keyword evidence="3" id="KW-1185">Reference proteome</keyword>
<dbReference type="SUPFAM" id="SSF81383">
    <property type="entry name" value="F-box domain"/>
    <property type="match status" value="1"/>
</dbReference>
<dbReference type="EMBL" id="CAKKLH010000235">
    <property type="protein sequence ID" value="CAH0106864.1"/>
    <property type="molecule type" value="Genomic_DNA"/>
</dbReference>
<feature type="domain" description="Hemimethylated DNA-binding" evidence="1">
    <location>
        <begin position="496"/>
        <end position="597"/>
    </location>
</feature>
<dbReference type="InterPro" id="IPR032698">
    <property type="entry name" value="SirB1_N"/>
</dbReference>
<dbReference type="Pfam" id="PF08755">
    <property type="entry name" value="YccV-like"/>
    <property type="match status" value="1"/>
</dbReference>
<protein>
    <recommendedName>
        <fullName evidence="1">Hemimethylated DNA-binding domain-containing protein</fullName>
    </recommendedName>
</protein>
<evidence type="ECO:0000259" key="1">
    <source>
        <dbReference type="SMART" id="SM00992"/>
    </source>
</evidence>
<dbReference type="AlphaFoldDB" id="A0A8J2WPP1"/>
<evidence type="ECO:0000313" key="2">
    <source>
        <dbReference type="EMBL" id="CAH0106864.1"/>
    </source>
</evidence>
<sequence>MSLLSLPNEILINYVFAYCDIEISDLYHLMHSCSRLNIIVRNSNRLWREKYEERWGELESFENIPRNDIIWLPLVEKRLTVAKDVKGTVEALSSICYPERFETFTPQCVADKLILCPDDPLFKFVEEELQDLAFMSLWNLDSSETLTIAYYAECALKKVRTRMLEGKWWNYLEQPEEQKSLLEGAVLTSQWLEVSEEFLTSSFDVRNTLEKITQRVKHVMNEKKKSSQQALRSNADFSGITSSRDILNVVNQVLFLESERDFMDTLWLHEDPDFNERIKNISIAQVIQRREGCTTILAIIYQELAKNMGVHCEFVYCDSFNDDDDRLLLRWREFPEQEDPNCFTFIDVCDRGSFHRLDPSRRIGPLRCQYHEPRFFTTEVGQPPETIEYILQRMVEPYLREGQAKLWIFGPSGTLPLVTRLSRLACIISSLIGEAPDLVEDYARHCWEYGVQLDDAIHLLQAEGLNESPLLTKCLIEVAEHKNKITKKAVCRRVPSIKYAVGLVMMHCFQNIMGQMCNELCVITSWDVKGVEENYNGHVENFDQPFYSVLTMSNSDTTIYVAEESLTPYPNFGSIFFHHDQIGLHFERFDGRRYVPNAEKRRHFPDDEAVALSLTNNLIIQ</sequence>
<reference evidence="2" key="1">
    <citation type="submission" date="2021-11" db="EMBL/GenBank/DDBJ databases">
        <authorList>
            <person name="Schell T."/>
        </authorList>
    </citation>
    <scope>NUCLEOTIDE SEQUENCE</scope>
    <source>
        <strain evidence="2">M5</strain>
    </source>
</reference>
<gene>
    <name evidence="2" type="ORF">DGAL_LOCUS10026</name>
</gene>
<evidence type="ECO:0000313" key="3">
    <source>
        <dbReference type="Proteomes" id="UP000789390"/>
    </source>
</evidence>
<comment type="caution">
    <text evidence="2">The sequence shown here is derived from an EMBL/GenBank/DDBJ whole genome shotgun (WGS) entry which is preliminary data.</text>
</comment>
<accession>A0A8J2WPP1</accession>
<dbReference type="Proteomes" id="UP000789390">
    <property type="component" value="Unassembled WGS sequence"/>
</dbReference>
<dbReference type="InterPro" id="IPR036623">
    <property type="entry name" value="Hemimethylated_DNA-bd_sf"/>
</dbReference>
<dbReference type="Gene3D" id="2.30.30.390">
    <property type="entry name" value="Hemimethylated DNA-binding domain"/>
    <property type="match status" value="1"/>
</dbReference>
<dbReference type="SMART" id="SM00992">
    <property type="entry name" value="YccV-like"/>
    <property type="match status" value="1"/>
</dbReference>
<dbReference type="OrthoDB" id="28868at2759"/>
<proteinExistence type="predicted"/>
<dbReference type="PANTHER" id="PTHR31350">
    <property type="entry name" value="SI:DKEY-261L7.2"/>
    <property type="match status" value="1"/>
</dbReference>